<dbReference type="NCBIfam" id="TIGR00187">
    <property type="entry name" value="ribE"/>
    <property type="match status" value="1"/>
</dbReference>
<name>S9QXZ9_9RHOB</name>
<evidence type="ECO:0000256" key="10">
    <source>
        <dbReference type="PROSITE-ProRule" id="PRU00524"/>
    </source>
</evidence>
<dbReference type="InterPro" id="IPR017938">
    <property type="entry name" value="Riboflavin_synthase-like_b-brl"/>
</dbReference>
<keyword evidence="7 12" id="KW-0808">Transferase</keyword>
<dbReference type="AlphaFoldDB" id="S9QXZ9"/>
<comment type="caution">
    <text evidence="12">The sequence shown here is derived from an EMBL/GenBank/DDBJ whole genome shotgun (WGS) entry which is preliminary data.</text>
</comment>
<evidence type="ECO:0000256" key="6">
    <source>
        <dbReference type="ARBA" id="ARBA00022619"/>
    </source>
</evidence>
<feature type="domain" description="Lumazine-binding" evidence="11">
    <location>
        <begin position="99"/>
        <end position="195"/>
    </location>
</feature>
<evidence type="ECO:0000256" key="7">
    <source>
        <dbReference type="ARBA" id="ARBA00022679"/>
    </source>
</evidence>
<organism evidence="12 13">
    <name type="scientific">Rubellimicrobium thermophilum DSM 16684</name>
    <dbReference type="NCBI Taxonomy" id="1123069"/>
    <lineage>
        <taxon>Bacteria</taxon>
        <taxon>Pseudomonadati</taxon>
        <taxon>Pseudomonadota</taxon>
        <taxon>Alphaproteobacteria</taxon>
        <taxon>Rhodobacterales</taxon>
        <taxon>Roseobacteraceae</taxon>
        <taxon>Rubellimicrobium</taxon>
    </lineage>
</organism>
<comment type="catalytic activity">
    <reaction evidence="1">
        <text>2 6,7-dimethyl-8-(1-D-ribityl)lumazine + H(+) = 5-amino-6-(D-ribitylamino)uracil + riboflavin</text>
        <dbReference type="Rhea" id="RHEA:20772"/>
        <dbReference type="ChEBI" id="CHEBI:15378"/>
        <dbReference type="ChEBI" id="CHEBI:15934"/>
        <dbReference type="ChEBI" id="CHEBI:57986"/>
        <dbReference type="ChEBI" id="CHEBI:58201"/>
        <dbReference type="EC" id="2.5.1.9"/>
    </reaction>
</comment>
<dbReference type="InterPro" id="IPR001783">
    <property type="entry name" value="Lumazine-bd"/>
</dbReference>
<evidence type="ECO:0000256" key="5">
    <source>
        <dbReference type="ARBA" id="ARBA00013950"/>
    </source>
</evidence>
<dbReference type="STRING" id="1123069.ruthe_01062"/>
<comment type="pathway">
    <text evidence="3">Cofactor biosynthesis; riboflavin biosynthesis; riboflavin from 2-hydroxy-3-oxobutyl phosphate and 5-amino-6-(D-ribitylamino)uracil: step 2/2.</text>
</comment>
<comment type="function">
    <text evidence="2">Catalyzes the dismutation of two molecules of 6,7-dimethyl-8-ribityllumazine, resulting in the formation of riboflavin and 5-amino-6-(D-ribitylamino)uracil.</text>
</comment>
<keyword evidence="6" id="KW-0686">Riboflavin biosynthesis</keyword>
<protein>
    <recommendedName>
        <fullName evidence="5 9">Riboflavin synthase</fullName>
        <ecNumber evidence="4 9">2.5.1.9</ecNumber>
    </recommendedName>
</protein>
<dbReference type="Gene3D" id="2.40.30.20">
    <property type="match status" value="2"/>
</dbReference>
<evidence type="ECO:0000256" key="8">
    <source>
        <dbReference type="ARBA" id="ARBA00022737"/>
    </source>
</evidence>
<evidence type="ECO:0000256" key="1">
    <source>
        <dbReference type="ARBA" id="ARBA00000968"/>
    </source>
</evidence>
<dbReference type="Proteomes" id="UP000015346">
    <property type="component" value="Unassembled WGS sequence"/>
</dbReference>
<evidence type="ECO:0000256" key="2">
    <source>
        <dbReference type="ARBA" id="ARBA00002803"/>
    </source>
</evidence>
<dbReference type="PANTHER" id="PTHR21098">
    <property type="entry name" value="RIBOFLAVIN SYNTHASE ALPHA CHAIN"/>
    <property type="match status" value="1"/>
</dbReference>
<dbReference type="CDD" id="cd00402">
    <property type="entry name" value="Riboflavin_synthase_like"/>
    <property type="match status" value="1"/>
</dbReference>
<feature type="repeat" description="Lumazine-binding" evidence="10">
    <location>
        <begin position="1"/>
        <end position="98"/>
    </location>
</feature>
<dbReference type="InterPro" id="IPR026017">
    <property type="entry name" value="Lumazine-bd_dom"/>
</dbReference>
<evidence type="ECO:0000256" key="4">
    <source>
        <dbReference type="ARBA" id="ARBA00012827"/>
    </source>
</evidence>
<keyword evidence="13" id="KW-1185">Reference proteome</keyword>
<dbReference type="FunFam" id="2.40.30.20:FF:000004">
    <property type="entry name" value="Riboflavin synthase, alpha subunit"/>
    <property type="match status" value="1"/>
</dbReference>
<dbReference type="NCBIfam" id="NF009566">
    <property type="entry name" value="PRK13020.1"/>
    <property type="match status" value="1"/>
</dbReference>
<evidence type="ECO:0000313" key="12">
    <source>
        <dbReference type="EMBL" id="EPX86251.1"/>
    </source>
</evidence>
<evidence type="ECO:0000259" key="11">
    <source>
        <dbReference type="PROSITE" id="PS51177"/>
    </source>
</evidence>
<dbReference type="Pfam" id="PF00677">
    <property type="entry name" value="Lum_binding"/>
    <property type="match status" value="2"/>
</dbReference>
<dbReference type="RefSeq" id="WP_021097159.1">
    <property type="nucleotide sequence ID" value="NZ_KE557320.1"/>
</dbReference>
<dbReference type="InterPro" id="IPR023366">
    <property type="entry name" value="ATP_synth_asu-like_sf"/>
</dbReference>
<dbReference type="GO" id="GO:0009231">
    <property type="term" value="P:riboflavin biosynthetic process"/>
    <property type="evidence" value="ECO:0007669"/>
    <property type="project" value="UniProtKB-KW"/>
</dbReference>
<dbReference type="PATRIC" id="fig|1123069.3.peg.1034"/>
<reference evidence="12 13" key="1">
    <citation type="journal article" date="2013" name="Stand. Genomic Sci.">
        <title>Genome sequence of the reddish-pigmented Rubellimicrobium thermophilum type strain (DSM 16684(T)), a member of the Roseobacter clade.</title>
        <authorList>
            <person name="Fiebig A."/>
            <person name="Riedel T."/>
            <person name="Gronow S."/>
            <person name="Petersen J."/>
            <person name="Klenk H.P."/>
            <person name="Goker M."/>
        </authorList>
    </citation>
    <scope>NUCLEOTIDE SEQUENCE [LARGE SCALE GENOMIC DNA]</scope>
    <source>
        <strain evidence="12 13">DSM 16684</strain>
    </source>
</reference>
<feature type="repeat" description="Lumazine-binding" evidence="10">
    <location>
        <begin position="99"/>
        <end position="195"/>
    </location>
</feature>
<dbReference type="PIRSF" id="PIRSF000498">
    <property type="entry name" value="Riboflavin_syn_A"/>
    <property type="match status" value="1"/>
</dbReference>
<keyword evidence="8" id="KW-0677">Repeat</keyword>
<feature type="domain" description="Lumazine-binding" evidence="11">
    <location>
        <begin position="1"/>
        <end position="98"/>
    </location>
</feature>
<dbReference type="PROSITE" id="PS51177">
    <property type="entry name" value="LUMAZINE_BIND"/>
    <property type="match status" value="2"/>
</dbReference>
<evidence type="ECO:0000256" key="3">
    <source>
        <dbReference type="ARBA" id="ARBA00004887"/>
    </source>
</evidence>
<sequence>MFTGIVTDQGEILNTWQEGDLRVRLGTGYDPATIDIGASIACDGVCLTVIARGTDPRPWFEVQISAETLSRTTLSEWSAGRRVNLERSLRVGDELGGHIVSGHVDGIAEVTAVRPEGDSLRVTLRAPDHLARFIAEKGSVALDGTSLTVNEVDGTSFGINLIPHTRAVTTWGTVRKGRRVNLEVDMMARYVARLRDWS</sequence>
<dbReference type="SUPFAM" id="SSF63380">
    <property type="entry name" value="Riboflavin synthase domain-like"/>
    <property type="match status" value="2"/>
</dbReference>
<dbReference type="EMBL" id="AOLV01000010">
    <property type="protein sequence ID" value="EPX86251.1"/>
    <property type="molecule type" value="Genomic_DNA"/>
</dbReference>
<accession>S9QXZ9</accession>
<dbReference type="GO" id="GO:0004746">
    <property type="term" value="F:riboflavin synthase activity"/>
    <property type="evidence" value="ECO:0007669"/>
    <property type="project" value="UniProtKB-UniRule"/>
</dbReference>
<dbReference type="HOGENOM" id="CLU_034388_2_2_5"/>
<evidence type="ECO:0000313" key="13">
    <source>
        <dbReference type="Proteomes" id="UP000015346"/>
    </source>
</evidence>
<dbReference type="NCBIfam" id="NF006767">
    <property type="entry name" value="PRK09289.1"/>
    <property type="match status" value="1"/>
</dbReference>
<proteinExistence type="predicted"/>
<dbReference type="PANTHER" id="PTHR21098:SF12">
    <property type="entry name" value="RIBOFLAVIN SYNTHASE"/>
    <property type="match status" value="1"/>
</dbReference>
<dbReference type="EC" id="2.5.1.9" evidence="4 9"/>
<dbReference type="OrthoDB" id="9788537at2"/>
<gene>
    <name evidence="12" type="ORF">ruthe_01062</name>
</gene>
<evidence type="ECO:0000256" key="9">
    <source>
        <dbReference type="NCBIfam" id="TIGR00187"/>
    </source>
</evidence>